<feature type="transmembrane region" description="Helical" evidence="1">
    <location>
        <begin position="12"/>
        <end position="33"/>
    </location>
</feature>
<keyword evidence="1" id="KW-0472">Membrane</keyword>
<evidence type="ECO:0000256" key="1">
    <source>
        <dbReference type="SAM" id="Phobius"/>
    </source>
</evidence>
<evidence type="ECO:0000313" key="3">
    <source>
        <dbReference type="Proteomes" id="UP000178565"/>
    </source>
</evidence>
<dbReference type="EMBL" id="MFDM01000030">
    <property type="protein sequence ID" value="OGE42130.1"/>
    <property type="molecule type" value="Genomic_DNA"/>
</dbReference>
<dbReference type="STRING" id="1797785.A3B45_00550"/>
<dbReference type="Proteomes" id="UP000178565">
    <property type="component" value="Unassembled WGS sequence"/>
</dbReference>
<evidence type="ECO:0000313" key="2">
    <source>
        <dbReference type="EMBL" id="OGE42130.1"/>
    </source>
</evidence>
<accession>A0A1F5KMR3</accession>
<keyword evidence="1" id="KW-1133">Transmembrane helix</keyword>
<feature type="transmembrane region" description="Helical" evidence="1">
    <location>
        <begin position="45"/>
        <end position="67"/>
    </location>
</feature>
<keyword evidence="1" id="KW-0812">Transmembrane</keyword>
<comment type="caution">
    <text evidence="2">The sequence shown here is derived from an EMBL/GenBank/DDBJ whole genome shotgun (WGS) entry which is preliminary data.</text>
</comment>
<dbReference type="AlphaFoldDB" id="A0A1F5KMR3"/>
<reference evidence="2 3" key="1">
    <citation type="journal article" date="2016" name="Nat. Commun.">
        <title>Thousands of microbial genomes shed light on interconnected biogeochemical processes in an aquifer system.</title>
        <authorList>
            <person name="Anantharaman K."/>
            <person name="Brown C.T."/>
            <person name="Hug L.A."/>
            <person name="Sharon I."/>
            <person name="Castelle C.J."/>
            <person name="Probst A.J."/>
            <person name="Thomas B.C."/>
            <person name="Singh A."/>
            <person name="Wilkins M.J."/>
            <person name="Karaoz U."/>
            <person name="Brodie E.L."/>
            <person name="Williams K.H."/>
            <person name="Hubbard S.S."/>
            <person name="Banfield J.F."/>
        </authorList>
    </citation>
    <scope>NUCLEOTIDE SEQUENCE [LARGE SCALE GENOMIC DNA]</scope>
</reference>
<proteinExistence type="predicted"/>
<name>A0A1F5KMR3_9BACT</name>
<gene>
    <name evidence="2" type="ORF">A3B45_00550</name>
</gene>
<organism evidence="2 3">
    <name type="scientific">Candidatus Daviesbacteria bacterium RIFCSPLOWO2_01_FULL_39_12</name>
    <dbReference type="NCBI Taxonomy" id="1797785"/>
    <lineage>
        <taxon>Bacteria</taxon>
        <taxon>Candidatus Daviesiibacteriota</taxon>
    </lineage>
</organism>
<protein>
    <submittedName>
        <fullName evidence="2">Uncharacterized protein</fullName>
    </submittedName>
</protein>
<sequence>MKKLISKTYFKNFFGFITIFIGATLVFALSPGVDDGAPRNFDLLVGYFVTSFIAVLALGHMIAMKFVEGKERDMKAKELGLSYKDFREKHKDVLDL</sequence>